<feature type="transmembrane region" description="Helical" evidence="10">
    <location>
        <begin position="58"/>
        <end position="81"/>
    </location>
</feature>
<evidence type="ECO:0000313" key="13">
    <source>
        <dbReference type="EMBL" id="RZT96451.1"/>
    </source>
</evidence>
<dbReference type="NCBIfam" id="TIGR04056">
    <property type="entry name" value="OMP_RagA_SusC"/>
    <property type="match status" value="1"/>
</dbReference>
<proteinExistence type="inferred from homology"/>
<dbReference type="InterPro" id="IPR008969">
    <property type="entry name" value="CarboxyPept-like_regulatory"/>
</dbReference>
<dbReference type="Proteomes" id="UP000293562">
    <property type="component" value="Unassembled WGS sequence"/>
</dbReference>
<evidence type="ECO:0000259" key="11">
    <source>
        <dbReference type="Pfam" id="PF00593"/>
    </source>
</evidence>
<dbReference type="Gene3D" id="2.170.130.10">
    <property type="entry name" value="TonB-dependent receptor, plug domain"/>
    <property type="match status" value="1"/>
</dbReference>
<gene>
    <name evidence="13" type="ORF">EV201_1089</name>
</gene>
<dbReference type="InterPro" id="IPR000531">
    <property type="entry name" value="Beta-barrel_TonB"/>
</dbReference>
<keyword evidence="3 8" id="KW-1134">Transmembrane beta strand</keyword>
<dbReference type="Gene3D" id="2.40.170.20">
    <property type="entry name" value="TonB-dependent receptor, beta-barrel domain"/>
    <property type="match status" value="1"/>
</dbReference>
<comment type="subcellular location">
    <subcellularLocation>
        <location evidence="1 8">Cell outer membrane</location>
        <topology evidence="1 8">Multi-pass membrane protein</topology>
    </subcellularLocation>
</comment>
<dbReference type="Pfam" id="PF13715">
    <property type="entry name" value="CarbopepD_reg_2"/>
    <property type="match status" value="1"/>
</dbReference>
<protein>
    <submittedName>
        <fullName evidence="13">TonB-linked SusC/RagA family outer membrane protein</fullName>
    </submittedName>
</protein>
<keyword evidence="7 8" id="KW-0998">Cell outer membrane</keyword>
<keyword evidence="2 8" id="KW-0813">Transport</keyword>
<keyword evidence="5 9" id="KW-0798">TonB box</keyword>
<dbReference type="Gene3D" id="2.60.40.1120">
    <property type="entry name" value="Carboxypeptidase-like, regulatory domain"/>
    <property type="match status" value="1"/>
</dbReference>
<dbReference type="EMBL" id="SHKN01000001">
    <property type="protein sequence ID" value="RZT96451.1"/>
    <property type="molecule type" value="Genomic_DNA"/>
</dbReference>
<dbReference type="Pfam" id="PF07715">
    <property type="entry name" value="Plug"/>
    <property type="match status" value="1"/>
</dbReference>
<evidence type="ECO:0000256" key="3">
    <source>
        <dbReference type="ARBA" id="ARBA00022452"/>
    </source>
</evidence>
<feature type="domain" description="TonB-dependent receptor-like beta-barrel" evidence="11">
    <location>
        <begin position="524"/>
        <end position="1097"/>
    </location>
</feature>
<evidence type="ECO:0000256" key="1">
    <source>
        <dbReference type="ARBA" id="ARBA00004571"/>
    </source>
</evidence>
<dbReference type="SUPFAM" id="SSF56935">
    <property type="entry name" value="Porins"/>
    <property type="match status" value="1"/>
</dbReference>
<dbReference type="GO" id="GO:0009279">
    <property type="term" value="C:cell outer membrane"/>
    <property type="evidence" value="ECO:0007669"/>
    <property type="project" value="UniProtKB-SubCell"/>
</dbReference>
<dbReference type="InterPro" id="IPR023996">
    <property type="entry name" value="TonB-dep_OMP_SusC/RagA"/>
</dbReference>
<evidence type="ECO:0000256" key="5">
    <source>
        <dbReference type="ARBA" id="ARBA00023077"/>
    </source>
</evidence>
<accession>A0A4Q7VJQ8</accession>
<keyword evidence="4 8" id="KW-0812">Transmembrane</keyword>
<keyword evidence="10" id="KW-1133">Transmembrane helix</keyword>
<evidence type="ECO:0000256" key="6">
    <source>
        <dbReference type="ARBA" id="ARBA00023136"/>
    </source>
</evidence>
<feature type="domain" description="TonB-dependent receptor plug" evidence="12">
    <location>
        <begin position="262"/>
        <end position="371"/>
    </location>
</feature>
<dbReference type="PROSITE" id="PS52016">
    <property type="entry name" value="TONB_DEPENDENT_REC_3"/>
    <property type="match status" value="1"/>
</dbReference>
<evidence type="ECO:0000256" key="2">
    <source>
        <dbReference type="ARBA" id="ARBA00022448"/>
    </source>
</evidence>
<dbReference type="InterPro" id="IPR012910">
    <property type="entry name" value="Plug_dom"/>
</dbReference>
<dbReference type="InterPro" id="IPR036942">
    <property type="entry name" value="Beta-barrel_TonB_sf"/>
</dbReference>
<evidence type="ECO:0000313" key="14">
    <source>
        <dbReference type="Proteomes" id="UP000293562"/>
    </source>
</evidence>
<reference evidence="13 14" key="1">
    <citation type="submission" date="2019-02" db="EMBL/GenBank/DDBJ databases">
        <title>Genomic Encyclopedia of Type Strains, Phase IV (KMG-IV): sequencing the most valuable type-strain genomes for metagenomic binning, comparative biology and taxonomic classification.</title>
        <authorList>
            <person name="Goeker M."/>
        </authorList>
    </citation>
    <scope>NUCLEOTIDE SEQUENCE [LARGE SCALE GENOMIC DNA]</scope>
    <source>
        <strain evidence="13 14">DSM 28825</strain>
    </source>
</reference>
<keyword evidence="14" id="KW-1185">Reference proteome</keyword>
<dbReference type="InterPro" id="IPR023997">
    <property type="entry name" value="TonB-dep_OMP_SusC/RagA_CS"/>
</dbReference>
<dbReference type="InterPro" id="IPR039426">
    <property type="entry name" value="TonB-dep_rcpt-like"/>
</dbReference>
<dbReference type="Pfam" id="PF00593">
    <property type="entry name" value="TonB_dep_Rec_b-barrel"/>
    <property type="match status" value="1"/>
</dbReference>
<evidence type="ECO:0000256" key="4">
    <source>
        <dbReference type="ARBA" id="ARBA00022692"/>
    </source>
</evidence>
<comment type="similarity">
    <text evidence="8 9">Belongs to the TonB-dependent receptor family.</text>
</comment>
<dbReference type="InterPro" id="IPR037066">
    <property type="entry name" value="Plug_dom_sf"/>
</dbReference>
<keyword evidence="6 8" id="KW-0472">Membrane</keyword>
<dbReference type="AlphaFoldDB" id="A0A4Q7VJQ8"/>
<dbReference type="NCBIfam" id="TIGR04057">
    <property type="entry name" value="SusC_RagA_signa"/>
    <property type="match status" value="1"/>
</dbReference>
<evidence type="ECO:0000256" key="8">
    <source>
        <dbReference type="PROSITE-ProRule" id="PRU01360"/>
    </source>
</evidence>
<comment type="caution">
    <text evidence="13">The sequence shown here is derived from an EMBL/GenBank/DDBJ whole genome shotgun (WGS) entry which is preliminary data.</text>
</comment>
<evidence type="ECO:0000256" key="10">
    <source>
        <dbReference type="SAM" id="Phobius"/>
    </source>
</evidence>
<evidence type="ECO:0000259" key="12">
    <source>
        <dbReference type="Pfam" id="PF07715"/>
    </source>
</evidence>
<dbReference type="SUPFAM" id="SSF49464">
    <property type="entry name" value="Carboxypeptidase regulatory domain-like"/>
    <property type="match status" value="1"/>
</dbReference>
<organism evidence="13 14">
    <name type="scientific">Ancylomarina subtilis</name>
    <dbReference type="NCBI Taxonomy" id="1639035"/>
    <lineage>
        <taxon>Bacteria</taxon>
        <taxon>Pseudomonadati</taxon>
        <taxon>Bacteroidota</taxon>
        <taxon>Bacteroidia</taxon>
        <taxon>Marinilabiliales</taxon>
        <taxon>Marinifilaceae</taxon>
        <taxon>Ancylomarina</taxon>
    </lineage>
</organism>
<sequence length="1145" mass="126742">MLAATSKMKKNRKCGHIPCLIINHPLKLNVNGSINLDPKVMKKNLKWRCLSPAIRKTLLIMKLSLILFFAFSFQLSASVLLGQQVSINTGEASLRTVLSELKEQTGTYFMYNEEDVDASYKVDLDMQNVSLESALDEICKQIPFEYEIIEDFVVFTKKEPKPVQEPVQLKKEIKGKVTDKSGSPLPGVSVVVKGTTIGAATNTNGEFTLRIPENADVLLVSFIGMVPQEIKLGDKTQYAIVLRPDEGMMDEVVVVGYGTTAVRDFTGSVARISEKELEMKNVPSSTSLLQNMAAGVMVSGNTGRPGEVVRVRVRGATSLSGSNEPLYVIDGIPTDDATILNSIPPSDIASVDVLKDASASAIYGSRAANGVVMITTKRGRLNEKAKFNVSYNSSFDTQIKNFSMLDGNEFRSYLTDLAKATLEVDPGNSAAEDILDTEGGYLGDANTNWFDKVKQTARRQNVDVSVRGGSENISYFVSGSVLDHKGMVVNDDLKRYSGRVNLDINLSPKFKIGTNINLSYTDRNNSGTSMFSAQGHRPDLPVYEEDGVTFYDVNPVAESTVVNNSDEYRISGNVYGELELTKGLKLKSNISVNQYMNYNYQFHPSYLSWYNEASASKEESRGYRTVFDNTVSYTNTFNELHSIDFVGGLSYEDSQSQWAYLSKNGFAMDEIYTNVSAGTEFGQSSDGKEERGLFSSFGRLNYKYNDKYLVTVTARYDGSSMFGKNNRYGFFPSGALAWRMNKESFLSDVDIINDLKLKVSAGKTGIQNLSSYSNRDLYRATKYNDVPGIEHSQIGNKNIQWELSTLYDAGLDFALFNYRLTGSMGYYIKDTDDLIRSFSFPSSMSVNSMYYNIGSVRNEGFEFNVKAKIIDKKDLKFDFAINLATNKNEVRKLEKEGSTENSSGAIVQGTGSQVLAEGYAMGSFFGYKYNGIIQNQERIDELDANAVENGNSSYYGYLYPGNLELTDLNEDGKVDGKDRTIIGNPDPDLFGGIIANLSYKGFSFNANFGFQIGGLKQYGKALQNVPSQLTGLVDYNLYNRWSPENTDAKIPAIYLGQGVPALTSLSLYDASYFRLQDLRISYDLPEIKKFSVQGQVYVSATNLFTLTSYPGTDPATVNSYGNFGGNYETSYPGIRTYSVGLKLNL</sequence>
<evidence type="ECO:0000256" key="7">
    <source>
        <dbReference type="ARBA" id="ARBA00023237"/>
    </source>
</evidence>
<name>A0A4Q7VJQ8_9BACT</name>
<evidence type="ECO:0000256" key="9">
    <source>
        <dbReference type="RuleBase" id="RU003357"/>
    </source>
</evidence>